<name>A0A078GN85_BRANA</name>
<evidence type="ECO:0000313" key="3">
    <source>
        <dbReference type="Proteomes" id="UP000028999"/>
    </source>
</evidence>
<reference evidence="2 3" key="1">
    <citation type="journal article" date="2014" name="Science">
        <title>Plant genetics. Early allopolyploid evolution in the post-Neolithic Brassica napus oilseed genome.</title>
        <authorList>
            <person name="Chalhoub B."/>
            <person name="Denoeud F."/>
            <person name="Liu S."/>
            <person name="Parkin I.A."/>
            <person name="Tang H."/>
            <person name="Wang X."/>
            <person name="Chiquet J."/>
            <person name="Belcram H."/>
            <person name="Tong C."/>
            <person name="Samans B."/>
            <person name="Correa M."/>
            <person name="Da Silva C."/>
            <person name="Just J."/>
            <person name="Falentin C."/>
            <person name="Koh C.S."/>
            <person name="Le Clainche I."/>
            <person name="Bernard M."/>
            <person name="Bento P."/>
            <person name="Noel B."/>
            <person name="Labadie K."/>
            <person name="Alberti A."/>
            <person name="Charles M."/>
            <person name="Arnaud D."/>
            <person name="Guo H."/>
            <person name="Daviaud C."/>
            <person name="Alamery S."/>
            <person name="Jabbari K."/>
            <person name="Zhao M."/>
            <person name="Edger P.P."/>
            <person name="Chelaifa H."/>
            <person name="Tack D."/>
            <person name="Lassalle G."/>
            <person name="Mestiri I."/>
            <person name="Schnel N."/>
            <person name="Le Paslier M.C."/>
            <person name="Fan G."/>
            <person name="Renault V."/>
            <person name="Bayer P.E."/>
            <person name="Golicz A.A."/>
            <person name="Manoli S."/>
            <person name="Lee T.H."/>
            <person name="Thi V.H."/>
            <person name="Chalabi S."/>
            <person name="Hu Q."/>
            <person name="Fan C."/>
            <person name="Tollenaere R."/>
            <person name="Lu Y."/>
            <person name="Battail C."/>
            <person name="Shen J."/>
            <person name="Sidebottom C.H."/>
            <person name="Wang X."/>
            <person name="Canaguier A."/>
            <person name="Chauveau A."/>
            <person name="Berard A."/>
            <person name="Deniot G."/>
            <person name="Guan M."/>
            <person name="Liu Z."/>
            <person name="Sun F."/>
            <person name="Lim Y.P."/>
            <person name="Lyons E."/>
            <person name="Town C.D."/>
            <person name="Bancroft I."/>
            <person name="Wang X."/>
            <person name="Meng J."/>
            <person name="Ma J."/>
            <person name="Pires J.C."/>
            <person name="King G.J."/>
            <person name="Brunel D."/>
            <person name="Delourme R."/>
            <person name="Renard M."/>
            <person name="Aury J.M."/>
            <person name="Adams K.L."/>
            <person name="Batley J."/>
            <person name="Snowdon R.J."/>
            <person name="Tost J."/>
            <person name="Edwards D."/>
            <person name="Zhou Y."/>
            <person name="Hua W."/>
            <person name="Sharpe A.G."/>
            <person name="Paterson A.H."/>
            <person name="Guan C."/>
            <person name="Wincker P."/>
        </authorList>
    </citation>
    <scope>NUCLEOTIDE SEQUENCE [LARGE SCALE GENOMIC DNA]</scope>
    <source>
        <strain evidence="3">cv. Darmor-bzh</strain>
    </source>
</reference>
<organism evidence="2 3">
    <name type="scientific">Brassica napus</name>
    <name type="common">Rape</name>
    <dbReference type="NCBI Taxonomy" id="3708"/>
    <lineage>
        <taxon>Eukaryota</taxon>
        <taxon>Viridiplantae</taxon>
        <taxon>Streptophyta</taxon>
        <taxon>Embryophyta</taxon>
        <taxon>Tracheophyta</taxon>
        <taxon>Spermatophyta</taxon>
        <taxon>Magnoliopsida</taxon>
        <taxon>eudicotyledons</taxon>
        <taxon>Gunneridae</taxon>
        <taxon>Pentapetalae</taxon>
        <taxon>rosids</taxon>
        <taxon>malvids</taxon>
        <taxon>Brassicales</taxon>
        <taxon>Brassicaceae</taxon>
        <taxon>Brassiceae</taxon>
        <taxon>Brassica</taxon>
    </lineage>
</organism>
<evidence type="ECO:0000256" key="1">
    <source>
        <dbReference type="SAM" id="Phobius"/>
    </source>
</evidence>
<accession>A0A078GN85</accession>
<evidence type="ECO:0000313" key="2">
    <source>
        <dbReference type="EMBL" id="CDY26068.1"/>
    </source>
</evidence>
<gene>
    <name evidence="2" type="primary">BnaC06g11280D</name>
    <name evidence="2" type="ORF">GSBRNA2T00034681001</name>
</gene>
<dbReference type="Proteomes" id="UP000028999">
    <property type="component" value="Unassembled WGS sequence"/>
</dbReference>
<dbReference type="Gramene" id="CDY26068">
    <property type="protein sequence ID" value="CDY26068"/>
    <property type="gene ID" value="GSBRNA2T00034681001"/>
</dbReference>
<keyword evidence="1" id="KW-0472">Membrane</keyword>
<protein>
    <submittedName>
        <fullName evidence="2">BnaC06g11280D protein</fullName>
    </submittedName>
</protein>
<dbReference type="AlphaFoldDB" id="A0A078GN85"/>
<proteinExistence type="predicted"/>
<feature type="transmembrane region" description="Helical" evidence="1">
    <location>
        <begin position="12"/>
        <end position="33"/>
    </location>
</feature>
<keyword evidence="1" id="KW-0812">Transmembrane</keyword>
<keyword evidence="3" id="KW-1185">Reference proteome</keyword>
<dbReference type="EMBL" id="LK032185">
    <property type="protein sequence ID" value="CDY26068.1"/>
    <property type="molecule type" value="Genomic_DNA"/>
</dbReference>
<keyword evidence="1" id="KW-1133">Transmembrane helix</keyword>
<dbReference type="PaxDb" id="3708-A0A078GN85"/>
<sequence length="40" mass="4352">MRCCSLNSEHIYLVAILINIVLDFVCAICQVLVAKSLVSG</sequence>